<dbReference type="HOGENOM" id="CLU_109783_1_0_4"/>
<dbReference type="RefSeq" id="WP_011310568.1">
    <property type="nucleotide sequence ID" value="NC_007404.1"/>
</dbReference>
<gene>
    <name evidence="3" type="ordered locus">Tbd_0055</name>
</gene>
<dbReference type="KEGG" id="tbd:Tbd_0055"/>
<dbReference type="AlphaFoldDB" id="Q3SMN5"/>
<dbReference type="Pfam" id="PF11845">
    <property type="entry name" value="Tll0287-like"/>
    <property type="match status" value="1"/>
</dbReference>
<keyword evidence="1" id="KW-0732">Signal</keyword>
<reference evidence="3 4" key="1">
    <citation type="journal article" date="2006" name="J. Bacteriol.">
        <title>The genome sequence of the obligately chemolithoautotrophic, facultatively anaerobic bacterium Thiobacillus denitrificans.</title>
        <authorList>
            <person name="Beller H.R."/>
            <person name="Chain P.S."/>
            <person name="Letain T.E."/>
            <person name="Chakicherla A."/>
            <person name="Larimer F.W."/>
            <person name="Richardson P.M."/>
            <person name="Coleman M.A."/>
            <person name="Wood A.P."/>
            <person name="Kelly D.P."/>
        </authorList>
    </citation>
    <scope>NUCLEOTIDE SEQUENCE [LARGE SCALE GENOMIC DNA]</scope>
    <source>
        <strain evidence="3 4">ATCC 25259</strain>
    </source>
</reference>
<organism evidence="3 4">
    <name type="scientific">Thiobacillus denitrificans (strain ATCC 25259 / T1)</name>
    <dbReference type="NCBI Taxonomy" id="292415"/>
    <lineage>
        <taxon>Bacteria</taxon>
        <taxon>Pseudomonadati</taxon>
        <taxon>Pseudomonadota</taxon>
        <taxon>Betaproteobacteria</taxon>
        <taxon>Nitrosomonadales</taxon>
        <taxon>Thiobacillaceae</taxon>
        <taxon>Thiobacillus</taxon>
    </lineage>
</organism>
<protein>
    <submittedName>
        <fullName evidence="3">Cytochrome c family protein</fullName>
    </submittedName>
</protein>
<dbReference type="PROSITE" id="PS51257">
    <property type="entry name" value="PROKAR_LIPOPROTEIN"/>
    <property type="match status" value="1"/>
</dbReference>
<feature type="domain" description="Tll0287-like" evidence="2">
    <location>
        <begin position="21"/>
        <end position="190"/>
    </location>
</feature>
<evidence type="ECO:0000313" key="3">
    <source>
        <dbReference type="EMBL" id="AAZ96008.1"/>
    </source>
</evidence>
<dbReference type="EMBL" id="CP000116">
    <property type="protein sequence ID" value="AAZ96008.1"/>
    <property type="molecule type" value="Genomic_DNA"/>
</dbReference>
<evidence type="ECO:0000259" key="2">
    <source>
        <dbReference type="Pfam" id="PF11845"/>
    </source>
</evidence>
<evidence type="ECO:0000256" key="1">
    <source>
        <dbReference type="SAM" id="SignalP"/>
    </source>
</evidence>
<dbReference type="eggNOG" id="COG1472">
    <property type="taxonomic scope" value="Bacteria"/>
</dbReference>
<dbReference type="InterPro" id="IPR021796">
    <property type="entry name" value="Tll0287-like_dom"/>
</dbReference>
<proteinExistence type="predicted"/>
<keyword evidence="4" id="KW-1185">Reference proteome</keyword>
<accession>Q3SMN5</accession>
<feature type="signal peptide" evidence="1">
    <location>
        <begin position="1"/>
        <end position="24"/>
    </location>
</feature>
<sequence length="193" mass="20117">MKVQALIALALPALFAGCATQPDAEEQAALVADARKASAALTQKLGGELKAAIAADGPAGAIGVCKTRAPQIAADVSQQFGVEAKRVSPKNRNPDGVPDAWEAEAQAGLEKRLAAGEKPETLDTWQIVRTSGGQQFRYAKALPVQQMCLNCHGDPATMAEGVKARLAAEYPLDKATGYAPGMLRGIVSIKRAL</sequence>
<name>Q3SMN5_THIDA</name>
<feature type="chain" id="PRO_5004229089" evidence="1">
    <location>
        <begin position="25"/>
        <end position="193"/>
    </location>
</feature>
<dbReference type="OrthoDB" id="9797588at2"/>
<dbReference type="STRING" id="292415.Tbd_0055"/>
<dbReference type="Proteomes" id="UP000008291">
    <property type="component" value="Chromosome"/>
</dbReference>
<evidence type="ECO:0000313" key="4">
    <source>
        <dbReference type="Proteomes" id="UP000008291"/>
    </source>
</evidence>